<dbReference type="SMART" id="SM00448">
    <property type="entry name" value="REC"/>
    <property type="match status" value="1"/>
</dbReference>
<dbReference type="GO" id="GO:0008168">
    <property type="term" value="F:methyltransferase activity"/>
    <property type="evidence" value="ECO:0007669"/>
    <property type="project" value="UniProtKB-KW"/>
</dbReference>
<dbReference type="FunFam" id="3.30.450.20:FF:000099">
    <property type="entry name" value="Sensory box sensor histidine kinase"/>
    <property type="match status" value="1"/>
</dbReference>
<dbReference type="InterPro" id="IPR011006">
    <property type="entry name" value="CheY-like_superfamily"/>
</dbReference>
<evidence type="ECO:0000256" key="3">
    <source>
        <dbReference type="ARBA" id="ARBA00012438"/>
    </source>
</evidence>
<dbReference type="Gene3D" id="3.40.50.2300">
    <property type="match status" value="1"/>
</dbReference>
<dbReference type="CDD" id="cd17580">
    <property type="entry name" value="REC_2_DhkD-like"/>
    <property type="match status" value="1"/>
</dbReference>
<feature type="domain" description="PAC" evidence="11">
    <location>
        <begin position="94"/>
        <end position="146"/>
    </location>
</feature>
<dbReference type="InterPro" id="IPR035965">
    <property type="entry name" value="PAS-like_dom_sf"/>
</dbReference>
<proteinExistence type="predicted"/>
<dbReference type="PROSITE" id="PS50109">
    <property type="entry name" value="HIS_KIN"/>
    <property type="match status" value="1"/>
</dbReference>
<evidence type="ECO:0000313" key="12">
    <source>
        <dbReference type="EMBL" id="KND61724.1"/>
    </source>
</evidence>
<comment type="subcellular location">
    <subcellularLocation>
        <location evidence="2">Cell inner membrane</location>
        <topology evidence="2">Multi-pass membrane protein</topology>
    </subcellularLocation>
</comment>
<dbReference type="Pfam" id="PF08447">
    <property type="entry name" value="PAS_3"/>
    <property type="match status" value="1"/>
</dbReference>
<feature type="domain" description="Histidine kinase" evidence="8">
    <location>
        <begin position="280"/>
        <end position="498"/>
    </location>
</feature>
<dbReference type="GO" id="GO:0000155">
    <property type="term" value="F:phosphorelay sensor kinase activity"/>
    <property type="evidence" value="ECO:0007669"/>
    <property type="project" value="InterPro"/>
</dbReference>
<dbReference type="Gene3D" id="3.30.565.10">
    <property type="entry name" value="Histidine kinase-like ATPase, C-terminal domain"/>
    <property type="match status" value="1"/>
</dbReference>
<dbReference type="InterPro" id="IPR005467">
    <property type="entry name" value="His_kinase_dom"/>
</dbReference>
<dbReference type="SUPFAM" id="SSF47384">
    <property type="entry name" value="Homodimeric domain of signal transducing histidine kinase"/>
    <property type="match status" value="1"/>
</dbReference>
<dbReference type="InterPro" id="IPR000014">
    <property type="entry name" value="PAS"/>
</dbReference>
<dbReference type="InterPro" id="IPR001789">
    <property type="entry name" value="Sig_transdc_resp-reg_receiver"/>
</dbReference>
<evidence type="ECO:0000256" key="1">
    <source>
        <dbReference type="ARBA" id="ARBA00000085"/>
    </source>
</evidence>
<dbReference type="PANTHER" id="PTHR43547:SF2">
    <property type="entry name" value="HYBRID SIGNAL TRANSDUCTION HISTIDINE KINASE C"/>
    <property type="match status" value="1"/>
</dbReference>
<gene>
    <name evidence="12" type="ORF">BVER_06136c</name>
</gene>
<accession>A0A0L0MIC5</accession>
<dbReference type="GO" id="GO:0032259">
    <property type="term" value="P:methylation"/>
    <property type="evidence" value="ECO:0007669"/>
    <property type="project" value="UniProtKB-KW"/>
</dbReference>
<evidence type="ECO:0000256" key="6">
    <source>
        <dbReference type="ARBA" id="ARBA00022777"/>
    </source>
</evidence>
<organism evidence="12 13">
    <name type="scientific">Candidatus Burkholderia verschuerenii</name>
    <dbReference type="NCBI Taxonomy" id="242163"/>
    <lineage>
        <taxon>Bacteria</taxon>
        <taxon>Pseudomonadati</taxon>
        <taxon>Pseudomonadota</taxon>
        <taxon>Betaproteobacteria</taxon>
        <taxon>Burkholderiales</taxon>
        <taxon>Burkholderiaceae</taxon>
        <taxon>Burkholderia</taxon>
    </lineage>
</organism>
<feature type="modified residue" description="4-aspartylphosphate" evidence="7">
    <location>
        <position position="570"/>
    </location>
</feature>
<dbReference type="EC" id="2.7.13.3" evidence="3"/>
<feature type="domain" description="PAS" evidence="10">
    <location>
        <begin position="21"/>
        <end position="91"/>
    </location>
</feature>
<keyword evidence="4 7" id="KW-0597">Phosphoprotein</keyword>
<dbReference type="InterPro" id="IPR003594">
    <property type="entry name" value="HATPase_dom"/>
</dbReference>
<dbReference type="InterPro" id="IPR036890">
    <property type="entry name" value="HATPase_C_sf"/>
</dbReference>
<dbReference type="FunFam" id="3.30.565.10:FF:000006">
    <property type="entry name" value="Sensor histidine kinase WalK"/>
    <property type="match status" value="1"/>
</dbReference>
<dbReference type="Gene3D" id="3.30.450.20">
    <property type="entry name" value="PAS domain"/>
    <property type="match status" value="2"/>
</dbReference>
<dbReference type="CDD" id="cd00130">
    <property type="entry name" value="PAS"/>
    <property type="match status" value="1"/>
</dbReference>
<sequence length="639" mass="70834">MYGVSFDISAQRADEERLSLSERRYRALVESTGALVWSADANGEIRPSGGEWERFTGAPPDMLSGWGWLDFIHPDDRDRIRESWLDAVKQGVATTLIFRMQRLDGVYRTVQAHAAPLHDSRGNLQEWFGTTTDVTAQYEAQAAIEARSLRLTVAMQAAKIHIVSLELTTWTLHFETGSEPLVDETITYDTALARVHPDDAGTLDRYLQRLSSGEDPGGPFEFRMRNVHSERWMQGSALLQRDNHGEPLRIIGCLIDITDRKSMELALREAGRRKDEFLAMLAHELRNPLAPMRTAIALLHKDREVQPNTRELISLMSRQVEHMTRIVDHLLEVSRITQGRIALQLEPILVGTAVYHAVEAIAGMVESRAQHIAVDVTDVTTWVCGDVTRLSQILVNVLNNASKYTPEQGRITVSVHADDASVSIVIADTGTGISADLLPKVFELFSQGERTLDRSNGGLGIGLSLVKKLVEMHKGTITVHSPGPGLGTTVTIRLPRLHHHERHSAHPLSDNNASETRQALRILVVDDNRDAADSLAMLCESEGHVARVAYSSEQALEAAAPFDPDVALLDIGLPDIDGYELARRLRRKGESSPLLIAVTGYGQAEDRLRAQSAGFDYHFVKPVNVESLLKLFVSLTVKQ</sequence>
<dbReference type="PATRIC" id="fig|242163.4.peg.1182"/>
<evidence type="ECO:0000256" key="5">
    <source>
        <dbReference type="ARBA" id="ARBA00022679"/>
    </source>
</evidence>
<evidence type="ECO:0000313" key="13">
    <source>
        <dbReference type="Proteomes" id="UP000036959"/>
    </source>
</evidence>
<dbReference type="Pfam" id="PF02518">
    <property type="entry name" value="HATPase_c"/>
    <property type="match status" value="1"/>
</dbReference>
<evidence type="ECO:0000256" key="2">
    <source>
        <dbReference type="ARBA" id="ARBA00004429"/>
    </source>
</evidence>
<dbReference type="SUPFAM" id="SSF55785">
    <property type="entry name" value="PYP-like sensor domain (PAS domain)"/>
    <property type="match status" value="2"/>
</dbReference>
<dbReference type="InterPro" id="IPR003661">
    <property type="entry name" value="HisK_dim/P_dom"/>
</dbReference>
<dbReference type="Proteomes" id="UP000036959">
    <property type="component" value="Unassembled WGS sequence"/>
</dbReference>
<feature type="domain" description="Response regulatory" evidence="9">
    <location>
        <begin position="521"/>
        <end position="636"/>
    </location>
</feature>
<dbReference type="SMART" id="SM00086">
    <property type="entry name" value="PAC"/>
    <property type="match status" value="2"/>
</dbReference>
<dbReference type="PANTHER" id="PTHR43547">
    <property type="entry name" value="TWO-COMPONENT HISTIDINE KINASE"/>
    <property type="match status" value="1"/>
</dbReference>
<dbReference type="Gene3D" id="1.10.287.130">
    <property type="match status" value="1"/>
</dbReference>
<dbReference type="GO" id="GO:0005886">
    <property type="term" value="C:plasma membrane"/>
    <property type="evidence" value="ECO:0007669"/>
    <property type="project" value="UniProtKB-SubCell"/>
</dbReference>
<evidence type="ECO:0000259" key="9">
    <source>
        <dbReference type="PROSITE" id="PS50110"/>
    </source>
</evidence>
<dbReference type="EMBL" id="LFJJ01000013">
    <property type="protein sequence ID" value="KND61724.1"/>
    <property type="molecule type" value="Genomic_DNA"/>
</dbReference>
<name>A0A0L0MIC5_9BURK</name>
<protein>
    <recommendedName>
        <fullName evidence="3">histidine kinase</fullName>
        <ecNumber evidence="3">2.7.13.3</ecNumber>
    </recommendedName>
</protein>
<keyword evidence="6" id="KW-0418">Kinase</keyword>
<dbReference type="SUPFAM" id="SSF52172">
    <property type="entry name" value="CheY-like"/>
    <property type="match status" value="1"/>
</dbReference>
<reference evidence="13" key="1">
    <citation type="submission" date="2015-06" db="EMBL/GenBank/DDBJ databases">
        <title>Comparative genomics of Burkholderia leaf nodule symbionts.</title>
        <authorList>
            <person name="Carlier A."/>
            <person name="Eberl L."/>
            <person name="Pinto-Carbo M."/>
        </authorList>
    </citation>
    <scope>NUCLEOTIDE SEQUENCE [LARGE SCALE GENOMIC DNA]</scope>
    <source>
        <strain evidence="13">UZHbot4</strain>
    </source>
</reference>
<dbReference type="Pfam" id="PF00072">
    <property type="entry name" value="Response_reg"/>
    <property type="match status" value="1"/>
</dbReference>
<keyword evidence="5 12" id="KW-0808">Transferase</keyword>
<dbReference type="CDD" id="cd00082">
    <property type="entry name" value="HisKA"/>
    <property type="match status" value="1"/>
</dbReference>
<dbReference type="NCBIfam" id="TIGR00229">
    <property type="entry name" value="sensory_box"/>
    <property type="match status" value="2"/>
</dbReference>
<keyword evidence="12" id="KW-0489">Methyltransferase</keyword>
<dbReference type="PROSITE" id="PS50112">
    <property type="entry name" value="PAS"/>
    <property type="match status" value="1"/>
</dbReference>
<dbReference type="InterPro" id="IPR036097">
    <property type="entry name" value="HisK_dim/P_sf"/>
</dbReference>
<dbReference type="SUPFAM" id="SSF55874">
    <property type="entry name" value="ATPase domain of HSP90 chaperone/DNA topoisomerase II/histidine kinase"/>
    <property type="match status" value="1"/>
</dbReference>
<evidence type="ECO:0000256" key="7">
    <source>
        <dbReference type="PROSITE-ProRule" id="PRU00169"/>
    </source>
</evidence>
<evidence type="ECO:0000259" key="8">
    <source>
        <dbReference type="PROSITE" id="PS50109"/>
    </source>
</evidence>
<comment type="caution">
    <text evidence="12">The sequence shown here is derived from an EMBL/GenBank/DDBJ whole genome shotgun (WGS) entry which is preliminary data.</text>
</comment>
<dbReference type="PRINTS" id="PR00344">
    <property type="entry name" value="BCTRLSENSOR"/>
</dbReference>
<dbReference type="InterPro" id="IPR013655">
    <property type="entry name" value="PAS_fold_3"/>
</dbReference>
<dbReference type="AlphaFoldDB" id="A0A0L0MIC5"/>
<comment type="catalytic activity">
    <reaction evidence="1">
        <text>ATP + protein L-histidine = ADP + protein N-phospho-L-histidine.</text>
        <dbReference type="EC" id="2.7.13.3"/>
    </reaction>
</comment>
<dbReference type="PROSITE" id="PS50113">
    <property type="entry name" value="PAC"/>
    <property type="match status" value="2"/>
</dbReference>
<dbReference type="SMART" id="SM00388">
    <property type="entry name" value="HisKA"/>
    <property type="match status" value="1"/>
</dbReference>
<dbReference type="Pfam" id="PF00512">
    <property type="entry name" value="HisKA"/>
    <property type="match status" value="1"/>
</dbReference>
<keyword evidence="13" id="KW-1185">Reference proteome</keyword>
<dbReference type="PROSITE" id="PS50110">
    <property type="entry name" value="RESPONSE_REGULATORY"/>
    <property type="match status" value="1"/>
</dbReference>
<dbReference type="SMART" id="SM00387">
    <property type="entry name" value="HATPase_c"/>
    <property type="match status" value="1"/>
</dbReference>
<dbReference type="InterPro" id="IPR004358">
    <property type="entry name" value="Sig_transdc_His_kin-like_C"/>
</dbReference>
<evidence type="ECO:0000256" key="4">
    <source>
        <dbReference type="ARBA" id="ARBA00022553"/>
    </source>
</evidence>
<evidence type="ECO:0000259" key="11">
    <source>
        <dbReference type="PROSITE" id="PS50113"/>
    </source>
</evidence>
<dbReference type="InterPro" id="IPR000700">
    <property type="entry name" value="PAS-assoc_C"/>
</dbReference>
<dbReference type="InterPro" id="IPR001610">
    <property type="entry name" value="PAC"/>
</dbReference>
<feature type="domain" description="PAC" evidence="11">
    <location>
        <begin position="216"/>
        <end position="269"/>
    </location>
</feature>
<dbReference type="SMART" id="SM00091">
    <property type="entry name" value="PAS"/>
    <property type="match status" value="1"/>
</dbReference>
<evidence type="ECO:0000259" key="10">
    <source>
        <dbReference type="PROSITE" id="PS50112"/>
    </source>
</evidence>